<dbReference type="EMBL" id="JBFAKC010000040">
    <property type="protein sequence ID" value="MEV0713035.1"/>
    <property type="molecule type" value="Genomic_DNA"/>
</dbReference>
<proteinExistence type="predicted"/>
<dbReference type="Pfam" id="PF00501">
    <property type="entry name" value="AMP-binding"/>
    <property type="match status" value="1"/>
</dbReference>
<name>A0ABV3G5S1_9NOCA</name>
<feature type="domain" description="AMP-dependent synthetase/ligase" evidence="6">
    <location>
        <begin position="1"/>
        <end position="356"/>
    </location>
</feature>
<dbReference type="SUPFAM" id="SSF56801">
    <property type="entry name" value="Acetyl-CoA synthetase-like"/>
    <property type="match status" value="1"/>
</dbReference>
<evidence type="ECO:0000313" key="8">
    <source>
        <dbReference type="EMBL" id="MEV0713035.1"/>
    </source>
</evidence>
<keyword evidence="4" id="KW-0067">ATP-binding</keyword>
<dbReference type="InterPro" id="IPR025110">
    <property type="entry name" value="AMP-bd_C"/>
</dbReference>
<dbReference type="InterPro" id="IPR045851">
    <property type="entry name" value="AMP-bd_C_sf"/>
</dbReference>
<keyword evidence="5" id="KW-0007">Acetylation</keyword>
<gene>
    <name evidence="8" type="ORF">AB0I48_36330</name>
</gene>
<feature type="non-terminal residue" evidence="8">
    <location>
        <position position="450"/>
    </location>
</feature>
<protein>
    <recommendedName>
        <fullName evidence="1">acetate--CoA ligase</fullName>
        <ecNumber evidence="1">6.2.1.1</ecNumber>
    </recommendedName>
</protein>
<keyword evidence="3" id="KW-0547">Nucleotide-binding</keyword>
<dbReference type="NCBIfam" id="NF001208">
    <property type="entry name" value="PRK00174.1"/>
    <property type="match status" value="1"/>
</dbReference>
<reference evidence="8 9" key="1">
    <citation type="submission" date="2024-06" db="EMBL/GenBank/DDBJ databases">
        <title>The Natural Products Discovery Center: Release of the First 8490 Sequenced Strains for Exploring Actinobacteria Biosynthetic Diversity.</title>
        <authorList>
            <person name="Kalkreuter E."/>
            <person name="Kautsar S.A."/>
            <person name="Yang D."/>
            <person name="Bader C.D."/>
            <person name="Teijaro C.N."/>
            <person name="Fluegel L."/>
            <person name="Davis C.M."/>
            <person name="Simpson J.R."/>
            <person name="Lauterbach L."/>
            <person name="Steele A.D."/>
            <person name="Gui C."/>
            <person name="Meng S."/>
            <person name="Li G."/>
            <person name="Viehrig K."/>
            <person name="Ye F."/>
            <person name="Su P."/>
            <person name="Kiefer A.F."/>
            <person name="Nichols A."/>
            <person name="Cepeda A.J."/>
            <person name="Yan W."/>
            <person name="Fan B."/>
            <person name="Jiang Y."/>
            <person name="Adhikari A."/>
            <person name="Zheng C.-J."/>
            <person name="Schuster L."/>
            <person name="Cowan T.M."/>
            <person name="Smanski M.J."/>
            <person name="Chevrette M.G."/>
            <person name="De Carvalho L.P.S."/>
            <person name="Shen B."/>
        </authorList>
    </citation>
    <scope>NUCLEOTIDE SEQUENCE [LARGE SCALE GENOMIC DNA]</scope>
    <source>
        <strain evidence="8 9">NPDC050403</strain>
    </source>
</reference>
<keyword evidence="9" id="KW-1185">Reference proteome</keyword>
<evidence type="ECO:0000256" key="1">
    <source>
        <dbReference type="ARBA" id="ARBA00013275"/>
    </source>
</evidence>
<dbReference type="PANTHER" id="PTHR24095">
    <property type="entry name" value="ACETYL-COENZYME A SYNTHETASE"/>
    <property type="match status" value="1"/>
</dbReference>
<evidence type="ECO:0000256" key="2">
    <source>
        <dbReference type="ARBA" id="ARBA00022598"/>
    </source>
</evidence>
<accession>A0ABV3G5S1</accession>
<keyword evidence="2 8" id="KW-0436">Ligase</keyword>
<evidence type="ECO:0000256" key="5">
    <source>
        <dbReference type="ARBA" id="ARBA00022990"/>
    </source>
</evidence>
<feature type="domain" description="AMP-binding enzyme C-terminal" evidence="7">
    <location>
        <begin position="411"/>
        <end position="446"/>
    </location>
</feature>
<comment type="caution">
    <text evidence="8">The sequence shown here is derived from an EMBL/GenBank/DDBJ whole genome shotgun (WGS) entry which is preliminary data.</text>
</comment>
<dbReference type="Proteomes" id="UP001551695">
    <property type="component" value="Unassembled WGS sequence"/>
</dbReference>
<dbReference type="Gene3D" id="3.30.300.30">
    <property type="match status" value="1"/>
</dbReference>
<dbReference type="InterPro" id="IPR020845">
    <property type="entry name" value="AMP-binding_CS"/>
</dbReference>
<evidence type="ECO:0000256" key="4">
    <source>
        <dbReference type="ARBA" id="ARBA00022840"/>
    </source>
</evidence>
<dbReference type="PANTHER" id="PTHR24095:SF14">
    <property type="entry name" value="ACETYL-COENZYME A SYNTHETASE 1"/>
    <property type="match status" value="1"/>
</dbReference>
<evidence type="ECO:0000256" key="3">
    <source>
        <dbReference type="ARBA" id="ARBA00022741"/>
    </source>
</evidence>
<dbReference type="Pfam" id="PF13193">
    <property type="entry name" value="AMP-binding_C"/>
    <property type="match status" value="1"/>
</dbReference>
<dbReference type="PROSITE" id="PS00455">
    <property type="entry name" value="AMP_BINDING"/>
    <property type="match status" value="1"/>
</dbReference>
<evidence type="ECO:0000259" key="7">
    <source>
        <dbReference type="Pfam" id="PF13193"/>
    </source>
</evidence>
<dbReference type="InterPro" id="IPR042099">
    <property type="entry name" value="ANL_N_sf"/>
</dbReference>
<dbReference type="GO" id="GO:0003987">
    <property type="term" value="F:acetate-CoA ligase activity"/>
    <property type="evidence" value="ECO:0007669"/>
    <property type="project" value="UniProtKB-EC"/>
</dbReference>
<dbReference type="EC" id="6.2.1.1" evidence="1"/>
<dbReference type="Gene3D" id="3.40.50.12780">
    <property type="entry name" value="N-terminal domain of ligase-like"/>
    <property type="match status" value="1"/>
</dbReference>
<dbReference type="InterPro" id="IPR000873">
    <property type="entry name" value="AMP-dep_synth/lig_dom"/>
</dbReference>
<evidence type="ECO:0000313" key="9">
    <source>
        <dbReference type="Proteomes" id="UP001551695"/>
    </source>
</evidence>
<sequence>GDRVAIYMPMIPEAIIAILACARLGLPHSVVFAGFSPTALRQRVDDAQARLIITTDGQWRRGTPAPLKTAVDQALTTDHDNGGEPHTVEHVLVVRRTGIEVPWTQGRDLWWHDTVADASPTHEAQPFDAEHPLFILYTSGTTGKPKGILHTSGGYLTQTSYTHHTVFDHKPDTDIYWCTADIGWITGHSYIVYGPLSNRATQVVYEGTPNFPDQHRHFQIIEKYGVTLYYTAPTLIRTFMKWGRQIPDTHNLTSLRLLGSVGEPINPEAWRWYRDVIGAGTAPIVDTWWQTETGAIMISPLPGITTTKPGAAMTPLPGISAQVVDEEGTPVRHGETEANGYLVLDQPWPSMLRGIWGDMDRYRETYWARYTTHGWYFAGDGAKLDTDGDLWILGRVDDVMNISGHRISTAEVESALVGHSGVAEAAVVGATDPTTGQGIVAFVILTTDTT</sequence>
<organism evidence="8 9">
    <name type="scientific">Nocardia aurea</name>
    <dbReference type="NCBI Taxonomy" id="2144174"/>
    <lineage>
        <taxon>Bacteria</taxon>
        <taxon>Bacillati</taxon>
        <taxon>Actinomycetota</taxon>
        <taxon>Actinomycetes</taxon>
        <taxon>Mycobacteriales</taxon>
        <taxon>Nocardiaceae</taxon>
        <taxon>Nocardia</taxon>
    </lineage>
</organism>
<evidence type="ECO:0000259" key="6">
    <source>
        <dbReference type="Pfam" id="PF00501"/>
    </source>
</evidence>
<feature type="non-terminal residue" evidence="8">
    <location>
        <position position="1"/>
    </location>
</feature>
<dbReference type="RefSeq" id="WP_357790526.1">
    <property type="nucleotide sequence ID" value="NZ_JBFAKC010000040.1"/>
</dbReference>